<evidence type="ECO:0000313" key="2">
    <source>
        <dbReference type="EMBL" id="KAE9539656.1"/>
    </source>
</evidence>
<comment type="caution">
    <text evidence="2">The sequence shown here is derived from an EMBL/GenBank/DDBJ whole genome shotgun (WGS) entry which is preliminary data.</text>
</comment>
<sequence>MYNIIFRYRKGGKNRRQLQQDRPASVHRQLSSGRLQHWYSHKPIVTVDQLHKYRRKEFGTGSDGVVAPPPQPPISLSASPSFDTEYRQAQCHFELPYRTAEEMSVNRRHAAVPKDELQVEGEAEFSAEYAERYQNGPRERNVAARQGSHIGPFVCADDPAPEGVGARSEQHDQYVPHPEGRRADNLRPSTGLRMDEGAMDGETEQMANYRKYPVTPHPDVTDQDQNEGIAPKNSSSPTTRQQPFDEGMKEMVLTRDSGMLLRPARFIAVAGGQPRTERPRRIVKRPAFRLEVVDCTTSGDAKKVDRTDAFVVLLDNDDSPLPSKNIVSGGNRWVKRRQRKMGTVRFFDDRLARLPATDTGKTIQ</sequence>
<accession>A0A6G0TWH7</accession>
<reference evidence="2 3" key="1">
    <citation type="submission" date="2019-08" db="EMBL/GenBank/DDBJ databases">
        <title>The genome of the soybean aphid Biotype 1, its phylome, world population structure and adaptation to the North American continent.</title>
        <authorList>
            <person name="Giordano R."/>
            <person name="Donthu R.K."/>
            <person name="Hernandez A.G."/>
            <person name="Wright C.L."/>
            <person name="Zimin A.V."/>
        </authorList>
    </citation>
    <scope>NUCLEOTIDE SEQUENCE [LARGE SCALE GENOMIC DNA]</scope>
    <source>
        <tissue evidence="2">Whole aphids</tissue>
    </source>
</reference>
<evidence type="ECO:0000256" key="1">
    <source>
        <dbReference type="SAM" id="MobiDB-lite"/>
    </source>
</evidence>
<protein>
    <submittedName>
        <fullName evidence="2">Uncharacterized protein</fullName>
    </submittedName>
</protein>
<feature type="region of interest" description="Disordered" evidence="1">
    <location>
        <begin position="153"/>
        <end position="192"/>
    </location>
</feature>
<gene>
    <name evidence="2" type="ORF">AGLY_004908</name>
</gene>
<evidence type="ECO:0000313" key="3">
    <source>
        <dbReference type="Proteomes" id="UP000475862"/>
    </source>
</evidence>
<dbReference type="Proteomes" id="UP000475862">
    <property type="component" value="Unassembled WGS sequence"/>
</dbReference>
<organism evidence="2 3">
    <name type="scientific">Aphis glycines</name>
    <name type="common">Soybean aphid</name>
    <dbReference type="NCBI Taxonomy" id="307491"/>
    <lineage>
        <taxon>Eukaryota</taxon>
        <taxon>Metazoa</taxon>
        <taxon>Ecdysozoa</taxon>
        <taxon>Arthropoda</taxon>
        <taxon>Hexapoda</taxon>
        <taxon>Insecta</taxon>
        <taxon>Pterygota</taxon>
        <taxon>Neoptera</taxon>
        <taxon>Paraneoptera</taxon>
        <taxon>Hemiptera</taxon>
        <taxon>Sternorrhyncha</taxon>
        <taxon>Aphidomorpha</taxon>
        <taxon>Aphidoidea</taxon>
        <taxon>Aphididae</taxon>
        <taxon>Aphidini</taxon>
        <taxon>Aphis</taxon>
        <taxon>Aphis</taxon>
    </lineage>
</organism>
<dbReference type="EMBL" id="VYZN01000014">
    <property type="protein sequence ID" value="KAE9539656.1"/>
    <property type="molecule type" value="Genomic_DNA"/>
</dbReference>
<dbReference type="OrthoDB" id="407410at2759"/>
<proteinExistence type="predicted"/>
<keyword evidence="3" id="KW-1185">Reference proteome</keyword>
<name>A0A6G0TWH7_APHGL</name>
<feature type="region of interest" description="Disordered" evidence="1">
    <location>
        <begin position="212"/>
        <end position="245"/>
    </location>
</feature>
<feature type="compositionally biased region" description="Polar residues" evidence="1">
    <location>
        <begin position="232"/>
        <end position="242"/>
    </location>
</feature>
<dbReference type="AlphaFoldDB" id="A0A6G0TWH7"/>
<feature type="compositionally biased region" description="Basic and acidic residues" evidence="1">
    <location>
        <begin position="168"/>
        <end position="185"/>
    </location>
</feature>